<sequence>MFNPEALIQYGGLLLVCLAIYGQVGLFFCFFLPSGGLLFMAGVLIATNVLDHSFFTLCSLGILASLMGNITGYIVGYKTGTVLYRREDSAFFKKQYLTKAENFYKRYGGMALIVGAFLPLIRTFTPIVGGIIQQKFSRFLLFAFISSVGWILCFSIAGYVIGTMPFLRPYLNYVVMAIIVLVTVPVVIKIIRRFKKEKQSPDAGI</sequence>
<reference evidence="10" key="1">
    <citation type="submission" date="2016-10" db="EMBL/GenBank/DDBJ databases">
        <authorList>
            <person name="Varghese N."/>
            <person name="Submissions S."/>
        </authorList>
    </citation>
    <scope>NUCLEOTIDE SEQUENCE [LARGE SCALE GENOMIC DNA]</scope>
    <source>
        <strain evidence="10">DSM 25811 / CCM 8410 / LMG 26954 / E90</strain>
    </source>
</reference>
<keyword evidence="6 7" id="KW-0472">Membrane</keyword>
<evidence type="ECO:0000313" key="9">
    <source>
        <dbReference type="EMBL" id="SDC97024.1"/>
    </source>
</evidence>
<dbReference type="PANTHER" id="PTHR30353">
    <property type="entry name" value="INNER MEMBRANE PROTEIN DEDA-RELATED"/>
    <property type="match status" value="1"/>
</dbReference>
<dbReference type="InterPro" id="IPR032818">
    <property type="entry name" value="DedA-like"/>
</dbReference>
<evidence type="ECO:0000256" key="3">
    <source>
        <dbReference type="ARBA" id="ARBA00022475"/>
    </source>
</evidence>
<feature type="transmembrane region" description="Helical" evidence="7">
    <location>
        <begin position="54"/>
        <end position="75"/>
    </location>
</feature>
<comment type="similarity">
    <text evidence="2 7">Belongs to the DedA family.</text>
</comment>
<evidence type="ECO:0000256" key="1">
    <source>
        <dbReference type="ARBA" id="ARBA00004651"/>
    </source>
</evidence>
<dbReference type="PANTHER" id="PTHR30353:SF0">
    <property type="entry name" value="TRANSMEMBRANE PROTEIN"/>
    <property type="match status" value="1"/>
</dbReference>
<feature type="transmembrane region" description="Helical" evidence="7">
    <location>
        <begin position="139"/>
        <end position="161"/>
    </location>
</feature>
<evidence type="ECO:0000256" key="2">
    <source>
        <dbReference type="ARBA" id="ARBA00010792"/>
    </source>
</evidence>
<feature type="transmembrane region" description="Helical" evidence="7">
    <location>
        <begin position="20"/>
        <end position="47"/>
    </location>
</feature>
<evidence type="ECO:0000256" key="6">
    <source>
        <dbReference type="ARBA" id="ARBA00023136"/>
    </source>
</evidence>
<dbReference type="Pfam" id="PF09335">
    <property type="entry name" value="VTT_dom"/>
    <property type="match status" value="1"/>
</dbReference>
<keyword evidence="5 7" id="KW-1133">Transmembrane helix</keyword>
<evidence type="ECO:0000256" key="5">
    <source>
        <dbReference type="ARBA" id="ARBA00022989"/>
    </source>
</evidence>
<dbReference type="RefSeq" id="WP_090390065.1">
    <property type="nucleotide sequence ID" value="NZ_FMZO01000005.1"/>
</dbReference>
<feature type="transmembrane region" description="Helical" evidence="7">
    <location>
        <begin position="173"/>
        <end position="191"/>
    </location>
</feature>
<evidence type="ECO:0000259" key="8">
    <source>
        <dbReference type="Pfam" id="PF09335"/>
    </source>
</evidence>
<accession>A0A1G6QYH3</accession>
<keyword evidence="4 7" id="KW-0812">Transmembrane</keyword>
<evidence type="ECO:0000313" key="10">
    <source>
        <dbReference type="Proteomes" id="UP000198757"/>
    </source>
</evidence>
<name>A0A1G6QYH3_NIADE</name>
<feature type="transmembrane region" description="Helical" evidence="7">
    <location>
        <begin position="107"/>
        <end position="132"/>
    </location>
</feature>
<evidence type="ECO:0000256" key="7">
    <source>
        <dbReference type="RuleBase" id="RU367016"/>
    </source>
</evidence>
<gene>
    <name evidence="9" type="ORF">SAMN04487894_10561</name>
</gene>
<keyword evidence="10" id="KW-1185">Reference proteome</keyword>
<dbReference type="STRING" id="1285928.SAMN04487894_10561"/>
<dbReference type="GO" id="GO:0005886">
    <property type="term" value="C:plasma membrane"/>
    <property type="evidence" value="ECO:0007669"/>
    <property type="project" value="UniProtKB-SubCell"/>
</dbReference>
<dbReference type="OrthoDB" id="9813426at2"/>
<feature type="domain" description="VTT" evidence="8">
    <location>
        <begin position="32"/>
        <end position="159"/>
    </location>
</feature>
<organism evidence="9 10">
    <name type="scientific">Niabella drilacis (strain DSM 25811 / CCM 8410 / CCUG 62505 / LMG 26954 / E90)</name>
    <dbReference type="NCBI Taxonomy" id="1285928"/>
    <lineage>
        <taxon>Bacteria</taxon>
        <taxon>Pseudomonadati</taxon>
        <taxon>Bacteroidota</taxon>
        <taxon>Chitinophagia</taxon>
        <taxon>Chitinophagales</taxon>
        <taxon>Chitinophagaceae</taxon>
        <taxon>Niabella</taxon>
    </lineage>
</organism>
<dbReference type="InterPro" id="IPR032816">
    <property type="entry name" value="VTT_dom"/>
</dbReference>
<evidence type="ECO:0000256" key="4">
    <source>
        <dbReference type="ARBA" id="ARBA00022692"/>
    </source>
</evidence>
<dbReference type="EMBL" id="FMZO01000005">
    <property type="protein sequence ID" value="SDC97024.1"/>
    <property type="molecule type" value="Genomic_DNA"/>
</dbReference>
<proteinExistence type="inferred from homology"/>
<dbReference type="Proteomes" id="UP000198757">
    <property type="component" value="Unassembled WGS sequence"/>
</dbReference>
<protein>
    <submittedName>
        <fullName evidence="9">Membrane-associated protein</fullName>
    </submittedName>
</protein>
<comment type="subcellular location">
    <subcellularLocation>
        <location evidence="1 7">Cell membrane</location>
        <topology evidence="1 7">Multi-pass membrane protein</topology>
    </subcellularLocation>
</comment>
<keyword evidence="3 7" id="KW-1003">Cell membrane</keyword>
<dbReference type="AlphaFoldDB" id="A0A1G6QYH3"/>